<comment type="caution">
    <text evidence="7">The sequence shown here is derived from an EMBL/GenBank/DDBJ whole genome shotgun (WGS) entry which is preliminary data.</text>
</comment>
<feature type="domain" description="EF-hand" evidence="6">
    <location>
        <begin position="150"/>
        <end position="185"/>
    </location>
</feature>
<dbReference type="SMART" id="SM00054">
    <property type="entry name" value="EFh"/>
    <property type="match status" value="5"/>
</dbReference>
<dbReference type="EMBL" id="CAMXCT030005490">
    <property type="protein sequence ID" value="CAL4799798.1"/>
    <property type="molecule type" value="Genomic_DNA"/>
</dbReference>
<feature type="domain" description="EF-hand" evidence="6">
    <location>
        <begin position="238"/>
        <end position="270"/>
    </location>
</feature>
<dbReference type="PROSITE" id="PS50222">
    <property type="entry name" value="EF_HAND_2"/>
    <property type="match status" value="5"/>
</dbReference>
<organism evidence="7">
    <name type="scientific">Cladocopium goreaui</name>
    <dbReference type="NCBI Taxonomy" id="2562237"/>
    <lineage>
        <taxon>Eukaryota</taxon>
        <taxon>Sar</taxon>
        <taxon>Alveolata</taxon>
        <taxon>Dinophyceae</taxon>
        <taxon>Suessiales</taxon>
        <taxon>Symbiodiniaceae</taxon>
        <taxon>Cladocopium</taxon>
    </lineage>
</organism>
<dbReference type="Pfam" id="PF13499">
    <property type="entry name" value="EF-hand_7"/>
    <property type="match status" value="3"/>
</dbReference>
<evidence type="ECO:0000256" key="3">
    <source>
        <dbReference type="ARBA" id="ARBA00022737"/>
    </source>
</evidence>
<evidence type="ECO:0000256" key="5">
    <source>
        <dbReference type="SAM" id="MobiDB-lite"/>
    </source>
</evidence>
<dbReference type="InterPro" id="IPR018247">
    <property type="entry name" value="EF_Hand_1_Ca_BS"/>
</dbReference>
<feature type="compositionally biased region" description="Basic and acidic residues" evidence="5">
    <location>
        <begin position="453"/>
        <end position="462"/>
    </location>
</feature>
<dbReference type="InterPro" id="IPR011992">
    <property type="entry name" value="EF-hand-dom_pair"/>
</dbReference>
<dbReference type="CDD" id="cd00051">
    <property type="entry name" value="EFh"/>
    <property type="match status" value="1"/>
</dbReference>
<feature type="domain" description="EF-hand" evidence="6">
    <location>
        <begin position="200"/>
        <end position="235"/>
    </location>
</feature>
<dbReference type="EMBL" id="CAMXCT020005490">
    <property type="protein sequence ID" value="CAL1165861.1"/>
    <property type="molecule type" value="Genomic_DNA"/>
</dbReference>
<reference evidence="7" key="1">
    <citation type="submission" date="2022-10" db="EMBL/GenBank/DDBJ databases">
        <authorList>
            <person name="Chen Y."/>
            <person name="Dougan E. K."/>
            <person name="Chan C."/>
            <person name="Rhodes N."/>
            <person name="Thang M."/>
        </authorList>
    </citation>
    <scope>NUCLEOTIDE SEQUENCE</scope>
</reference>
<evidence type="ECO:0000313" key="8">
    <source>
        <dbReference type="EMBL" id="CAL1165861.1"/>
    </source>
</evidence>
<proteinExistence type="inferred from homology"/>
<feature type="compositionally biased region" description="Polar residues" evidence="5">
    <location>
        <begin position="395"/>
        <end position="407"/>
    </location>
</feature>
<dbReference type="FunFam" id="1.10.238.10:FF:000178">
    <property type="entry name" value="Calmodulin-2 A"/>
    <property type="match status" value="1"/>
</dbReference>
<dbReference type="EMBL" id="CAMXCT010005490">
    <property type="protein sequence ID" value="CAI4012486.1"/>
    <property type="molecule type" value="Genomic_DNA"/>
</dbReference>
<dbReference type="Proteomes" id="UP001152797">
    <property type="component" value="Unassembled WGS sequence"/>
</dbReference>
<dbReference type="Gene3D" id="1.10.238.10">
    <property type="entry name" value="EF-hand"/>
    <property type="match status" value="4"/>
</dbReference>
<dbReference type="InterPro" id="IPR052591">
    <property type="entry name" value="CML21-like"/>
</dbReference>
<sequence>MDLQLKRVLSRPCRSSKEEVVIDMNDMEVRIHEVFEMFDKDNSGQLDMLELRDALYSLNPQFSVVEVSYYCKWINETGNKDGLISHKEFMDWLRAGTQAAQDLCKLIIAETGLSTAARLRDLFKRFDKDGSGTLDVDEMAGVFRVLKPALTFKDIAALMKELDRGGDHRVSRMEFMTWLKKGSEKALDVKKEILATTGIRWEQRIRKAFQTYDIDNSGLMDLDAMSNALKNLGSLTAEEVRNVCADLDKSKDRHISYAEFRSWIKNGMGTREIEKAKAILAPSDSDGLEAVFYNFCGAGKAELDGKSFFKLCEDCQLLDPKMNSAQVDLIFCDTRVKKKGTRTIDVVQFEVALEILAERTGIPKQDLRMQVLLKGKPDFRGTTVDSTARRKSAQPKRNAQARNSSLKAKQVAAADTELGPVPAVPPPKLDVSGLWKVLGRHTPAGRRLWSIYGERKPRESRPRSPRPRSPTRAATRPSSRSTRRVSPDFSDLCVRVVND</sequence>
<evidence type="ECO:0000313" key="9">
    <source>
        <dbReference type="EMBL" id="CAL4799798.1"/>
    </source>
</evidence>
<feature type="region of interest" description="Disordered" evidence="5">
    <location>
        <begin position="378"/>
        <end position="426"/>
    </location>
</feature>
<keyword evidence="10" id="KW-1185">Reference proteome</keyword>
<dbReference type="GO" id="GO:0015631">
    <property type="term" value="F:tubulin binding"/>
    <property type="evidence" value="ECO:0007669"/>
    <property type="project" value="InterPro"/>
</dbReference>
<dbReference type="InterPro" id="IPR002048">
    <property type="entry name" value="EF_hand_dom"/>
</dbReference>
<evidence type="ECO:0000259" key="6">
    <source>
        <dbReference type="PROSITE" id="PS50222"/>
    </source>
</evidence>
<comment type="similarity">
    <text evidence="2">Belongs to the TPPP family.</text>
</comment>
<accession>A0A9P1DLS7</accession>
<dbReference type="PROSITE" id="PS00018">
    <property type="entry name" value="EF_HAND_1"/>
    <property type="match status" value="3"/>
</dbReference>
<name>A0A9P1DLS7_9DINO</name>
<evidence type="ECO:0000313" key="10">
    <source>
        <dbReference type="Proteomes" id="UP001152797"/>
    </source>
</evidence>
<dbReference type="SUPFAM" id="SSF47473">
    <property type="entry name" value="EF-hand"/>
    <property type="match status" value="3"/>
</dbReference>
<feature type="compositionally biased region" description="Low complexity" evidence="5">
    <location>
        <begin position="470"/>
        <end position="480"/>
    </location>
</feature>
<dbReference type="GO" id="GO:0046785">
    <property type="term" value="P:microtubule polymerization"/>
    <property type="evidence" value="ECO:0007669"/>
    <property type="project" value="InterPro"/>
</dbReference>
<keyword evidence="3" id="KW-0677">Repeat</keyword>
<keyword evidence="4" id="KW-0106">Calcium</keyword>
<feature type="domain" description="EF-hand" evidence="6">
    <location>
        <begin position="114"/>
        <end position="149"/>
    </location>
</feature>
<dbReference type="PANTHER" id="PTHR23064">
    <property type="entry name" value="TROPONIN"/>
    <property type="match status" value="1"/>
</dbReference>
<evidence type="ECO:0000256" key="1">
    <source>
        <dbReference type="ARBA" id="ARBA00005253"/>
    </source>
</evidence>
<dbReference type="InterPro" id="IPR008907">
    <property type="entry name" value="TPP/p25"/>
</dbReference>
<dbReference type="OrthoDB" id="548799at2759"/>
<feature type="domain" description="EF-hand" evidence="6">
    <location>
        <begin position="26"/>
        <end position="61"/>
    </location>
</feature>
<reference evidence="8" key="2">
    <citation type="submission" date="2024-04" db="EMBL/GenBank/DDBJ databases">
        <authorList>
            <person name="Chen Y."/>
            <person name="Shah S."/>
            <person name="Dougan E. K."/>
            <person name="Thang M."/>
            <person name="Chan C."/>
        </authorList>
    </citation>
    <scope>NUCLEOTIDE SEQUENCE [LARGE SCALE GENOMIC DNA]</scope>
</reference>
<dbReference type="AlphaFoldDB" id="A0A9P1DLS7"/>
<evidence type="ECO:0000313" key="7">
    <source>
        <dbReference type="EMBL" id="CAI4012486.1"/>
    </source>
</evidence>
<comment type="similarity">
    <text evidence="1">Belongs to the centrin family.</text>
</comment>
<dbReference type="Pfam" id="PF05517">
    <property type="entry name" value="p25-alpha"/>
    <property type="match status" value="1"/>
</dbReference>
<evidence type="ECO:0000256" key="2">
    <source>
        <dbReference type="ARBA" id="ARBA00010994"/>
    </source>
</evidence>
<gene>
    <name evidence="7" type="ORF">C1SCF055_LOCUS37545</name>
</gene>
<evidence type="ECO:0000256" key="4">
    <source>
        <dbReference type="ARBA" id="ARBA00022837"/>
    </source>
</evidence>
<feature type="region of interest" description="Disordered" evidence="5">
    <location>
        <begin position="449"/>
        <end position="490"/>
    </location>
</feature>
<dbReference type="GO" id="GO:0005509">
    <property type="term" value="F:calcium ion binding"/>
    <property type="evidence" value="ECO:0007669"/>
    <property type="project" value="InterPro"/>
</dbReference>
<protein>
    <submittedName>
        <fullName evidence="9">Calcium-binding protein CML24 (Calmodulin-like protein 24) (Touch-induced calmodulin-related protein 2)</fullName>
    </submittedName>
</protein>
<dbReference type="GO" id="GO:0043226">
    <property type="term" value="C:organelle"/>
    <property type="evidence" value="ECO:0007669"/>
    <property type="project" value="UniProtKB-ARBA"/>
</dbReference>